<dbReference type="Pfam" id="PF06197">
    <property type="entry name" value="DUF998"/>
    <property type="match status" value="1"/>
</dbReference>
<organism evidence="3 4">
    <name type="scientific">Lacticaseibacillus thailandensis DSM 22698 = JCM 13996</name>
    <dbReference type="NCBI Taxonomy" id="1423810"/>
    <lineage>
        <taxon>Bacteria</taxon>
        <taxon>Bacillati</taxon>
        <taxon>Bacillota</taxon>
        <taxon>Bacilli</taxon>
        <taxon>Lactobacillales</taxon>
        <taxon>Lactobacillaceae</taxon>
        <taxon>Lacticaseibacillus</taxon>
    </lineage>
</organism>
<dbReference type="SUPFAM" id="SSF89447">
    <property type="entry name" value="AbrB/MazE/MraZ-like"/>
    <property type="match status" value="1"/>
</dbReference>
<dbReference type="InterPro" id="IPR007159">
    <property type="entry name" value="SpoVT-AbrB_dom"/>
</dbReference>
<keyword evidence="4" id="KW-1185">Reference proteome</keyword>
<dbReference type="Proteomes" id="UP000051789">
    <property type="component" value="Unassembled WGS sequence"/>
</dbReference>
<dbReference type="InterPro" id="IPR037914">
    <property type="entry name" value="SpoVT-AbrB_sf"/>
</dbReference>
<reference evidence="3 4" key="1">
    <citation type="journal article" date="2015" name="Genome Announc.">
        <title>Expanding the biotechnology potential of lactobacilli through comparative genomics of 213 strains and associated genera.</title>
        <authorList>
            <person name="Sun Z."/>
            <person name="Harris H.M."/>
            <person name="McCann A."/>
            <person name="Guo C."/>
            <person name="Argimon S."/>
            <person name="Zhang W."/>
            <person name="Yang X."/>
            <person name="Jeffery I.B."/>
            <person name="Cooney J.C."/>
            <person name="Kagawa T.F."/>
            <person name="Liu W."/>
            <person name="Song Y."/>
            <person name="Salvetti E."/>
            <person name="Wrobel A."/>
            <person name="Rasinkangas P."/>
            <person name="Parkhill J."/>
            <person name="Rea M.C."/>
            <person name="O'Sullivan O."/>
            <person name="Ritari J."/>
            <person name="Douillard F.P."/>
            <person name="Paul Ross R."/>
            <person name="Yang R."/>
            <person name="Briner A.E."/>
            <person name="Felis G.E."/>
            <person name="de Vos W.M."/>
            <person name="Barrangou R."/>
            <person name="Klaenhammer T.R."/>
            <person name="Caufield P.W."/>
            <person name="Cui Y."/>
            <person name="Zhang H."/>
            <person name="O'Toole P.W."/>
        </authorList>
    </citation>
    <scope>NUCLEOTIDE SEQUENCE [LARGE SCALE GENOMIC DNA]</scope>
    <source>
        <strain evidence="3 4">DSM 22698</strain>
    </source>
</reference>
<feature type="transmembrane region" description="Helical" evidence="1">
    <location>
        <begin position="63"/>
        <end position="83"/>
    </location>
</feature>
<name>A0A0R2CI28_9LACO</name>
<accession>A0A0R2CI28</accession>
<gene>
    <name evidence="3" type="ORF">FD19_GL000161</name>
</gene>
<feature type="transmembrane region" description="Helical" evidence="1">
    <location>
        <begin position="167"/>
        <end position="185"/>
    </location>
</feature>
<feature type="transmembrane region" description="Helical" evidence="1">
    <location>
        <begin position="197"/>
        <end position="217"/>
    </location>
</feature>
<feature type="transmembrane region" description="Helical" evidence="1">
    <location>
        <begin position="274"/>
        <end position="293"/>
    </location>
</feature>
<feature type="transmembrane region" description="Helical" evidence="1">
    <location>
        <begin position="305"/>
        <end position="324"/>
    </location>
</feature>
<proteinExistence type="predicted"/>
<dbReference type="PATRIC" id="fig|1423810.4.peg.165"/>
<dbReference type="GO" id="GO:0003677">
    <property type="term" value="F:DNA binding"/>
    <property type="evidence" value="ECO:0007669"/>
    <property type="project" value="InterPro"/>
</dbReference>
<dbReference type="InterPro" id="IPR009339">
    <property type="entry name" value="DUF998"/>
</dbReference>
<dbReference type="AlphaFoldDB" id="A0A0R2CI28"/>
<evidence type="ECO:0000256" key="1">
    <source>
        <dbReference type="SAM" id="Phobius"/>
    </source>
</evidence>
<feature type="domain" description="SpoVT-AbrB" evidence="2">
    <location>
        <begin position="13"/>
        <end position="58"/>
    </location>
</feature>
<feature type="transmembrane region" description="Helical" evidence="1">
    <location>
        <begin position="237"/>
        <end position="262"/>
    </location>
</feature>
<feature type="transmembrane region" description="Helical" evidence="1">
    <location>
        <begin position="358"/>
        <end position="377"/>
    </location>
</feature>
<evidence type="ECO:0000259" key="2">
    <source>
        <dbReference type="SMART" id="SM00966"/>
    </source>
</evidence>
<sequence>MWVIVTKRKDIMSNHKTKLTVTLPAAVAQQLGVTDDTPVRVAVKNDRLIIRPQPRDRVERLNLHWPLLVTAILTIGVYIYWLTQHTTAIPLSGDFSLASMVIGCALVAGMVLFTCNLIVARRHHEVPRIYWRNLPVIIGSFAIMLALALVGGFWLLGQLFPGASFDLVTAAIIFFILTVSSNTLMVRAARHVDANTLSALLGVVIITGVIIAMASNNQRRWWQHNLSFLGTDMANNAWQFNATLMLAALLMVALIDTLFVAISQRYPGNRRINIMRALLTLVALDVACIGIFPNNAASHLLHDQAAGMLIILLAVLIVGIRWLLPQVSREFLWVSYLVAIILLTLNFGFRLFGYPSLTSFEIQAFTVAFGWLLLLFSRLRALAIQDRWQWDVHIKVTR</sequence>
<dbReference type="Gene3D" id="2.10.260.10">
    <property type="match status" value="1"/>
</dbReference>
<dbReference type="EMBL" id="AYZK01000001">
    <property type="protein sequence ID" value="KRM87884.1"/>
    <property type="molecule type" value="Genomic_DNA"/>
</dbReference>
<feature type="transmembrane region" description="Helical" evidence="1">
    <location>
        <begin position="331"/>
        <end position="352"/>
    </location>
</feature>
<dbReference type="Pfam" id="PF04014">
    <property type="entry name" value="MazE_antitoxin"/>
    <property type="match status" value="1"/>
</dbReference>
<keyword evidence="1" id="KW-0812">Transmembrane</keyword>
<protein>
    <submittedName>
        <fullName evidence="3">ABC transporter permease</fullName>
    </submittedName>
</protein>
<feature type="transmembrane region" description="Helical" evidence="1">
    <location>
        <begin position="131"/>
        <end position="155"/>
    </location>
</feature>
<dbReference type="SMART" id="SM00966">
    <property type="entry name" value="SpoVT_AbrB"/>
    <property type="match status" value="1"/>
</dbReference>
<feature type="transmembrane region" description="Helical" evidence="1">
    <location>
        <begin position="95"/>
        <end position="119"/>
    </location>
</feature>
<dbReference type="STRING" id="1423810.FD19_GL000161"/>
<evidence type="ECO:0000313" key="3">
    <source>
        <dbReference type="EMBL" id="KRM87884.1"/>
    </source>
</evidence>
<comment type="caution">
    <text evidence="3">The sequence shown here is derived from an EMBL/GenBank/DDBJ whole genome shotgun (WGS) entry which is preliminary data.</text>
</comment>
<keyword evidence="1" id="KW-1133">Transmembrane helix</keyword>
<evidence type="ECO:0000313" key="4">
    <source>
        <dbReference type="Proteomes" id="UP000051789"/>
    </source>
</evidence>
<keyword evidence="1" id="KW-0472">Membrane</keyword>